<keyword evidence="3" id="KW-1133">Transmembrane helix</keyword>
<dbReference type="Proteomes" id="UP001203284">
    <property type="component" value="Unassembled WGS sequence"/>
</dbReference>
<evidence type="ECO:0008006" key="6">
    <source>
        <dbReference type="Google" id="ProtNLM"/>
    </source>
</evidence>
<protein>
    <recommendedName>
        <fullName evidence="6">Capsule biosynthesis protein</fullName>
    </recommendedName>
</protein>
<keyword evidence="3" id="KW-0812">Transmembrane</keyword>
<evidence type="ECO:0000256" key="3">
    <source>
        <dbReference type="SAM" id="Phobius"/>
    </source>
</evidence>
<dbReference type="PANTHER" id="PTHR32309">
    <property type="entry name" value="TYROSINE-PROTEIN KINASE"/>
    <property type="match status" value="1"/>
</dbReference>
<accession>A0ABT0DAL7</accession>
<comment type="caution">
    <text evidence="4">The sequence shown here is derived from an EMBL/GenBank/DDBJ whole genome shotgun (WGS) entry which is preliminary data.</text>
</comment>
<evidence type="ECO:0000313" key="4">
    <source>
        <dbReference type="EMBL" id="MCK0196994.1"/>
    </source>
</evidence>
<evidence type="ECO:0000313" key="5">
    <source>
        <dbReference type="Proteomes" id="UP001203284"/>
    </source>
</evidence>
<organism evidence="4 5">
    <name type="scientific">Ancylobacter crimeensis</name>
    <dbReference type="NCBI Taxonomy" id="2579147"/>
    <lineage>
        <taxon>Bacteria</taxon>
        <taxon>Pseudomonadati</taxon>
        <taxon>Pseudomonadota</taxon>
        <taxon>Alphaproteobacteria</taxon>
        <taxon>Hyphomicrobiales</taxon>
        <taxon>Xanthobacteraceae</taxon>
        <taxon>Ancylobacter</taxon>
    </lineage>
</organism>
<keyword evidence="3" id="KW-0472">Membrane</keyword>
<dbReference type="PANTHER" id="PTHR32309:SF13">
    <property type="entry name" value="FERRIC ENTEROBACTIN TRANSPORT PROTEIN FEPE"/>
    <property type="match status" value="1"/>
</dbReference>
<feature type="transmembrane region" description="Helical" evidence="3">
    <location>
        <begin position="93"/>
        <end position="114"/>
    </location>
</feature>
<sequence length="471" mass="51575">MSKVEPLKNIPATPDLADVEPVAVASKVKPIRPTKSIEADAEAPQPIRAKPVRPTPVRPMARSPRESNTELPDLSGLTATLPKHRKPKRSRSLWASFLLLVALPTLAATVYYVAIASNQYMSEFRFTVRSQDFAPAGSSSSATTLSGVVSGSMFTNDFMVIDYLQSRQAIEDLMKAVDLRKMYDNEHIDYLSRLRAESTNEELLRYWQSKIDASYDLVTGLALVRVRAFNPEDAHTIASALVKQSEKLVNDITARARLDAVKFAEGDVTRAEERLRAARADMRQFRDRQQTPDAARTAGGTLDLAMNLRAEVATLQSQLTTLRTYMDANAPSVKVLESRIAAVNKQIASVGRELGTGADGATASGSSTAASAKSAGGDPQVMAETLSKYEDVELSTQFAQKYYDTTLSALELARSQAATQQTYVATYVQPGIAQMSEYPQRAIAILIVFLACAAFWFVSVMLFFSIRDHTA</sequence>
<name>A0ABT0DAL7_9HYPH</name>
<keyword evidence="5" id="KW-1185">Reference proteome</keyword>
<reference evidence="4 5" key="1">
    <citation type="submission" date="2022-04" db="EMBL/GenBank/DDBJ databases">
        <authorList>
            <person name="Grouzdev D.S."/>
            <person name="Pantiukh K.S."/>
            <person name="Krutkina M.S."/>
        </authorList>
    </citation>
    <scope>NUCLEOTIDE SEQUENCE [LARGE SCALE GENOMIC DNA]</scope>
    <source>
        <strain evidence="4 5">6x-1</strain>
    </source>
</reference>
<feature type="region of interest" description="Disordered" evidence="2">
    <location>
        <begin position="33"/>
        <end position="82"/>
    </location>
</feature>
<feature type="transmembrane region" description="Helical" evidence="3">
    <location>
        <begin position="442"/>
        <end position="466"/>
    </location>
</feature>
<dbReference type="EMBL" id="JALKCH010000005">
    <property type="protein sequence ID" value="MCK0196994.1"/>
    <property type="molecule type" value="Genomic_DNA"/>
</dbReference>
<dbReference type="RefSeq" id="WP_247028539.1">
    <property type="nucleotide sequence ID" value="NZ_JALKCH010000005.1"/>
</dbReference>
<keyword evidence="1" id="KW-0175">Coiled coil</keyword>
<proteinExistence type="predicted"/>
<gene>
    <name evidence="4" type="ORF">MWN34_08710</name>
</gene>
<dbReference type="InterPro" id="IPR050445">
    <property type="entry name" value="Bact_polysacc_biosynth/exp"/>
</dbReference>
<evidence type="ECO:0000256" key="2">
    <source>
        <dbReference type="SAM" id="MobiDB-lite"/>
    </source>
</evidence>
<evidence type="ECO:0000256" key="1">
    <source>
        <dbReference type="SAM" id="Coils"/>
    </source>
</evidence>
<feature type="coiled-coil region" evidence="1">
    <location>
        <begin position="261"/>
        <end position="288"/>
    </location>
</feature>